<reference evidence="2" key="1">
    <citation type="submission" date="2023-07" db="EMBL/GenBank/DDBJ databases">
        <title>Genomic Encyclopedia of Type Strains, Phase IV (KMG-IV): sequencing the most valuable type-strain genomes for metagenomic binning, comparative biology and taxonomic classification.</title>
        <authorList>
            <person name="Goeker M."/>
        </authorList>
    </citation>
    <scope>NUCLEOTIDE SEQUENCE</scope>
    <source>
        <strain evidence="2">DSM 26174</strain>
    </source>
</reference>
<keyword evidence="3" id="KW-1185">Reference proteome</keyword>
<comment type="caution">
    <text evidence="2">The sequence shown here is derived from an EMBL/GenBank/DDBJ whole genome shotgun (WGS) entry which is preliminary data.</text>
</comment>
<feature type="chain" id="PRO_5042094946" description="DUF2911 domain-containing protein" evidence="1">
    <location>
        <begin position="21"/>
        <end position="287"/>
    </location>
</feature>
<dbReference type="RefSeq" id="WP_309941734.1">
    <property type="nucleotide sequence ID" value="NZ_AP025305.1"/>
</dbReference>
<keyword evidence="1" id="KW-0732">Signal</keyword>
<evidence type="ECO:0000313" key="3">
    <source>
        <dbReference type="Proteomes" id="UP001185092"/>
    </source>
</evidence>
<dbReference type="Pfam" id="PF11138">
    <property type="entry name" value="DUF2911"/>
    <property type="match status" value="1"/>
</dbReference>
<sequence>MKTIIAFLLLLITAFQPAYSQIGRLAPSPLQETKIKIGVTDITLSFSRPSMRGREIFGGLVPYNQWWRTGANRNTTIEFSEEITIGEQRIKKGKYAIFSKPNPDKWEILLYKKTDNWNVPKTIDSTQIAASITVPVKTIADTLEVMSISIDNFTNYEFDLSIAWSTSKVTIPVQLITREIMEEKISSTLNGPSFHDYYAAAVYEMESGHNFNRGLEWIELSIKHRETPSWWDLRAKAILLMGLNKNEEALKVAQKANSMAIEENHDFGIVEMKRIIKELHDASNFGS</sequence>
<dbReference type="EMBL" id="JAVDQD010000006">
    <property type="protein sequence ID" value="MDR6241165.1"/>
    <property type="molecule type" value="Genomic_DNA"/>
</dbReference>
<evidence type="ECO:0000313" key="2">
    <source>
        <dbReference type="EMBL" id="MDR6241165.1"/>
    </source>
</evidence>
<evidence type="ECO:0000256" key="1">
    <source>
        <dbReference type="SAM" id="SignalP"/>
    </source>
</evidence>
<organism evidence="2 3">
    <name type="scientific">Aureibacter tunicatorum</name>
    <dbReference type="NCBI Taxonomy" id="866807"/>
    <lineage>
        <taxon>Bacteria</taxon>
        <taxon>Pseudomonadati</taxon>
        <taxon>Bacteroidota</taxon>
        <taxon>Cytophagia</taxon>
        <taxon>Cytophagales</taxon>
        <taxon>Persicobacteraceae</taxon>
        <taxon>Aureibacter</taxon>
    </lineage>
</organism>
<gene>
    <name evidence="2" type="ORF">HNQ88_004241</name>
</gene>
<evidence type="ECO:0008006" key="4">
    <source>
        <dbReference type="Google" id="ProtNLM"/>
    </source>
</evidence>
<dbReference type="Proteomes" id="UP001185092">
    <property type="component" value="Unassembled WGS sequence"/>
</dbReference>
<accession>A0AAE4BUK3</accession>
<proteinExistence type="predicted"/>
<dbReference type="InterPro" id="IPR021314">
    <property type="entry name" value="DUF2911"/>
</dbReference>
<name>A0AAE4BUK3_9BACT</name>
<feature type="signal peptide" evidence="1">
    <location>
        <begin position="1"/>
        <end position="20"/>
    </location>
</feature>
<protein>
    <recommendedName>
        <fullName evidence="4">DUF2911 domain-containing protein</fullName>
    </recommendedName>
</protein>
<dbReference type="AlphaFoldDB" id="A0AAE4BUK3"/>